<protein>
    <recommendedName>
        <fullName evidence="4">Lipoprotein</fullName>
    </recommendedName>
</protein>
<evidence type="ECO:0000256" key="1">
    <source>
        <dbReference type="SAM" id="SignalP"/>
    </source>
</evidence>
<evidence type="ECO:0000313" key="3">
    <source>
        <dbReference type="Proteomes" id="UP000218231"/>
    </source>
</evidence>
<dbReference type="PROSITE" id="PS51257">
    <property type="entry name" value="PROKAR_LIPOPROTEIN"/>
    <property type="match status" value="1"/>
</dbReference>
<organism evidence="2 3">
    <name type="scientific">Diploscapter pachys</name>
    <dbReference type="NCBI Taxonomy" id="2018661"/>
    <lineage>
        <taxon>Eukaryota</taxon>
        <taxon>Metazoa</taxon>
        <taxon>Ecdysozoa</taxon>
        <taxon>Nematoda</taxon>
        <taxon>Chromadorea</taxon>
        <taxon>Rhabditida</taxon>
        <taxon>Rhabditina</taxon>
        <taxon>Rhabditomorpha</taxon>
        <taxon>Rhabditoidea</taxon>
        <taxon>Rhabditidae</taxon>
        <taxon>Diploscapter</taxon>
    </lineage>
</organism>
<dbReference type="EMBL" id="LIAE01009249">
    <property type="protein sequence ID" value="PAV70570.1"/>
    <property type="molecule type" value="Genomic_DNA"/>
</dbReference>
<proteinExistence type="predicted"/>
<keyword evidence="1" id="KW-0732">Signal</keyword>
<accession>A0A2A2K9I3</accession>
<sequence length="259" mass="27205">MPGGERDAGTMRRSIAISMTVLALLAGCATRRVQPPPVVATLPKPAPAPLTMPKGAYVGMPIPALMADGRYATPNRNLSADGAVWHLRAALNVAALACRGPESAQVVADYNTLLTAQKAMLASAQTRLASEFKAGGGDWQDRYDDAMTRLYNFFSQVPAHEAFCNAAAATLTDVQGVAPADLPAFAAGRLAVLEKPFTDFYAAYDAWRAQQAAATRMASVTPFTPRPLVVQAVPAATPAAHPRLKLDPSAFADAGTVTQ</sequence>
<name>A0A2A2K9I3_9BILA</name>
<feature type="chain" id="PRO_5012109934" description="Lipoprotein" evidence="1">
    <location>
        <begin position="31"/>
        <end position="259"/>
    </location>
</feature>
<dbReference type="OrthoDB" id="10636414at2759"/>
<keyword evidence="3" id="KW-1185">Reference proteome</keyword>
<dbReference type="Proteomes" id="UP000218231">
    <property type="component" value="Unassembled WGS sequence"/>
</dbReference>
<dbReference type="AlphaFoldDB" id="A0A2A2K9I3"/>
<evidence type="ECO:0000313" key="2">
    <source>
        <dbReference type="EMBL" id="PAV70570.1"/>
    </source>
</evidence>
<reference evidence="2 3" key="1">
    <citation type="journal article" date="2017" name="Curr. Biol.">
        <title>Genome architecture and evolution of a unichromosomal asexual nematode.</title>
        <authorList>
            <person name="Fradin H."/>
            <person name="Zegar C."/>
            <person name="Gutwein M."/>
            <person name="Lucas J."/>
            <person name="Kovtun M."/>
            <person name="Corcoran D."/>
            <person name="Baugh L.R."/>
            <person name="Kiontke K."/>
            <person name="Gunsalus K."/>
            <person name="Fitch D.H."/>
            <person name="Piano F."/>
        </authorList>
    </citation>
    <scope>NUCLEOTIDE SEQUENCE [LARGE SCALE GENOMIC DNA]</scope>
    <source>
        <strain evidence="2">PF1309</strain>
    </source>
</reference>
<gene>
    <name evidence="2" type="ORF">WR25_18351</name>
</gene>
<evidence type="ECO:0008006" key="4">
    <source>
        <dbReference type="Google" id="ProtNLM"/>
    </source>
</evidence>
<comment type="caution">
    <text evidence="2">The sequence shown here is derived from an EMBL/GenBank/DDBJ whole genome shotgun (WGS) entry which is preliminary data.</text>
</comment>
<feature type="signal peptide" evidence="1">
    <location>
        <begin position="1"/>
        <end position="30"/>
    </location>
</feature>